<reference evidence="2" key="2">
    <citation type="submission" date="2015-06" db="UniProtKB">
        <authorList>
            <consortium name="EnsemblPlants"/>
        </authorList>
    </citation>
    <scope>IDENTIFICATION</scope>
    <source>
        <strain evidence="2">DM1-3 516 R44</strain>
    </source>
</reference>
<sequence length="157" mass="18009">MMLFEPLGPFRWDAKVVLTLAAVVSIYGEFWLITQLVHRNSLAALTAKLKQMPKELNMLKIQLKALNLLIDTMIEAANLVLDFEGLPLQQQLLDDDEIVVTKSKMYITVYWILRSSISCASQIADFRTMKDNQAFKFNKHCSMDSLQLGIQAKWLMQ</sequence>
<name>M1BF36_SOLTU</name>
<dbReference type="EnsemblPlants" id="PGSC0003DMT400043702">
    <property type="protein sequence ID" value="PGSC0003DMT400043702"/>
    <property type="gene ID" value="PGSC0003DMG400016972"/>
</dbReference>
<proteinExistence type="predicted"/>
<reference evidence="3" key="1">
    <citation type="journal article" date="2011" name="Nature">
        <title>Genome sequence and analysis of the tuber crop potato.</title>
        <authorList>
            <consortium name="The Potato Genome Sequencing Consortium"/>
        </authorList>
    </citation>
    <scope>NUCLEOTIDE SEQUENCE [LARGE SCALE GENOMIC DNA]</scope>
    <source>
        <strain evidence="3">cv. DM1-3 516 R44</strain>
    </source>
</reference>
<organism evidence="2 3">
    <name type="scientific">Solanum tuberosum</name>
    <name type="common">Potato</name>
    <dbReference type="NCBI Taxonomy" id="4113"/>
    <lineage>
        <taxon>Eukaryota</taxon>
        <taxon>Viridiplantae</taxon>
        <taxon>Streptophyta</taxon>
        <taxon>Embryophyta</taxon>
        <taxon>Tracheophyta</taxon>
        <taxon>Spermatophyta</taxon>
        <taxon>Magnoliopsida</taxon>
        <taxon>eudicotyledons</taxon>
        <taxon>Gunneridae</taxon>
        <taxon>Pentapetalae</taxon>
        <taxon>asterids</taxon>
        <taxon>lamiids</taxon>
        <taxon>Solanales</taxon>
        <taxon>Solanaceae</taxon>
        <taxon>Solanoideae</taxon>
        <taxon>Solaneae</taxon>
        <taxon>Solanum</taxon>
    </lineage>
</organism>
<dbReference type="Pfam" id="PF14576">
    <property type="entry name" value="SEO_N"/>
    <property type="match status" value="1"/>
</dbReference>
<feature type="domain" description="Sieve element occlusion N-terminal" evidence="1">
    <location>
        <begin position="1"/>
        <end position="146"/>
    </location>
</feature>
<evidence type="ECO:0000313" key="2">
    <source>
        <dbReference type="EnsemblPlants" id="PGSC0003DMT400043702"/>
    </source>
</evidence>
<dbReference type="GO" id="GO:0010088">
    <property type="term" value="P:phloem development"/>
    <property type="evidence" value="ECO:0007669"/>
    <property type="project" value="InterPro"/>
</dbReference>
<protein>
    <recommendedName>
        <fullName evidence="1">Sieve element occlusion N-terminal domain-containing protein</fullName>
    </recommendedName>
</protein>
<dbReference type="InterPro" id="IPR027942">
    <property type="entry name" value="SEO_N"/>
</dbReference>
<dbReference type="HOGENOM" id="CLU_1681010_0_0_1"/>
<dbReference type="AlphaFoldDB" id="M1BF36"/>
<keyword evidence="3" id="KW-1185">Reference proteome</keyword>
<dbReference type="Proteomes" id="UP000011115">
    <property type="component" value="Unassembled WGS sequence"/>
</dbReference>
<dbReference type="InterPro" id="IPR039299">
    <property type="entry name" value="SEOA"/>
</dbReference>
<dbReference type="PANTHER" id="PTHR33232:SF11">
    <property type="entry name" value="PROTEIN SIEVE ELEMENT OCCLUSION C"/>
    <property type="match status" value="1"/>
</dbReference>
<dbReference type="PANTHER" id="PTHR33232">
    <property type="entry name" value="PROTEIN SIEVE ELEMENT OCCLUSION B-LIKE"/>
    <property type="match status" value="1"/>
</dbReference>
<evidence type="ECO:0000259" key="1">
    <source>
        <dbReference type="Pfam" id="PF14576"/>
    </source>
</evidence>
<accession>M1BF36</accession>
<dbReference type="Gramene" id="PGSC0003DMT400043702">
    <property type="protein sequence ID" value="PGSC0003DMT400043702"/>
    <property type="gene ID" value="PGSC0003DMG400016972"/>
</dbReference>
<evidence type="ECO:0000313" key="3">
    <source>
        <dbReference type="Proteomes" id="UP000011115"/>
    </source>
</evidence>